<name>A0A8S1SUU6_PAROT</name>
<keyword evidence="1" id="KW-0812">Transmembrane</keyword>
<sequence length="164" mass="19577">MDDSCTKCMTISALIEMFTSITITTLTFYFNPHLILDTKLAILLIYYGYLVINLLILTILLEIILILVTIPFVGFNQSLKVLAFSQTIFVYSYRCSYYIYPILYCIFFQKGIILLHLKFAWSIIEDFDAIYQYCWRFSFTVQPEEQQILQQIKRDVYQRYHQYV</sequence>
<reference evidence="2" key="1">
    <citation type="submission" date="2021-01" db="EMBL/GenBank/DDBJ databases">
        <authorList>
            <consortium name="Genoscope - CEA"/>
            <person name="William W."/>
        </authorList>
    </citation>
    <scope>NUCLEOTIDE SEQUENCE</scope>
</reference>
<gene>
    <name evidence="2" type="ORF">POCTA_138.1.T0130437</name>
</gene>
<accession>A0A8S1SUU6</accession>
<feature type="transmembrane region" description="Helical" evidence="1">
    <location>
        <begin position="12"/>
        <end position="31"/>
    </location>
</feature>
<evidence type="ECO:0000313" key="2">
    <source>
        <dbReference type="EMBL" id="CAD8142354.1"/>
    </source>
</evidence>
<keyword evidence="3" id="KW-1185">Reference proteome</keyword>
<evidence type="ECO:0000256" key="1">
    <source>
        <dbReference type="SAM" id="Phobius"/>
    </source>
</evidence>
<proteinExistence type="predicted"/>
<protein>
    <recommendedName>
        <fullName evidence="4">Transmembrane protein</fullName>
    </recommendedName>
</protein>
<dbReference type="AlphaFoldDB" id="A0A8S1SUU6"/>
<dbReference type="EMBL" id="CAJJDP010000012">
    <property type="protein sequence ID" value="CAD8142354.1"/>
    <property type="molecule type" value="Genomic_DNA"/>
</dbReference>
<feature type="transmembrane region" description="Helical" evidence="1">
    <location>
        <begin position="88"/>
        <end position="108"/>
    </location>
</feature>
<keyword evidence="1" id="KW-1133">Transmembrane helix</keyword>
<dbReference type="OrthoDB" id="10495641at2759"/>
<comment type="caution">
    <text evidence="2">The sequence shown here is derived from an EMBL/GenBank/DDBJ whole genome shotgun (WGS) entry which is preliminary data.</text>
</comment>
<dbReference type="Proteomes" id="UP000683925">
    <property type="component" value="Unassembled WGS sequence"/>
</dbReference>
<keyword evidence="1" id="KW-0472">Membrane</keyword>
<evidence type="ECO:0008006" key="4">
    <source>
        <dbReference type="Google" id="ProtNLM"/>
    </source>
</evidence>
<feature type="transmembrane region" description="Helical" evidence="1">
    <location>
        <begin position="43"/>
        <end position="68"/>
    </location>
</feature>
<evidence type="ECO:0000313" key="3">
    <source>
        <dbReference type="Proteomes" id="UP000683925"/>
    </source>
</evidence>
<organism evidence="2 3">
    <name type="scientific">Paramecium octaurelia</name>
    <dbReference type="NCBI Taxonomy" id="43137"/>
    <lineage>
        <taxon>Eukaryota</taxon>
        <taxon>Sar</taxon>
        <taxon>Alveolata</taxon>
        <taxon>Ciliophora</taxon>
        <taxon>Intramacronucleata</taxon>
        <taxon>Oligohymenophorea</taxon>
        <taxon>Peniculida</taxon>
        <taxon>Parameciidae</taxon>
        <taxon>Paramecium</taxon>
    </lineage>
</organism>